<comment type="catalytic activity">
    <reaction evidence="2">
        <text>2 GTP = 3',3'-c-di-GMP + 2 diphosphate</text>
        <dbReference type="Rhea" id="RHEA:24898"/>
        <dbReference type="ChEBI" id="CHEBI:33019"/>
        <dbReference type="ChEBI" id="CHEBI:37565"/>
        <dbReference type="ChEBI" id="CHEBI:58805"/>
        <dbReference type="EC" id="2.7.7.65"/>
    </reaction>
</comment>
<keyword evidence="3" id="KW-1133">Transmembrane helix</keyword>
<dbReference type="GO" id="GO:0052621">
    <property type="term" value="F:diguanylate cyclase activity"/>
    <property type="evidence" value="ECO:0007669"/>
    <property type="project" value="UniProtKB-EC"/>
</dbReference>
<feature type="domain" description="GGDEF" evidence="4">
    <location>
        <begin position="245"/>
        <end position="379"/>
    </location>
</feature>
<dbReference type="PANTHER" id="PTHR45138">
    <property type="entry name" value="REGULATORY COMPONENTS OF SENSORY TRANSDUCTION SYSTEM"/>
    <property type="match status" value="1"/>
</dbReference>
<dbReference type="Pfam" id="PF00990">
    <property type="entry name" value="GGDEF"/>
    <property type="match status" value="1"/>
</dbReference>
<evidence type="ECO:0000313" key="5">
    <source>
        <dbReference type="EMBL" id="TLU72641.1"/>
    </source>
</evidence>
<keyword evidence="3" id="KW-0812">Transmembrane</keyword>
<dbReference type="SMART" id="SM00267">
    <property type="entry name" value="GGDEF"/>
    <property type="match status" value="1"/>
</dbReference>
<dbReference type="PANTHER" id="PTHR45138:SF9">
    <property type="entry name" value="DIGUANYLATE CYCLASE DGCM-RELATED"/>
    <property type="match status" value="1"/>
</dbReference>
<feature type="transmembrane region" description="Helical" evidence="3">
    <location>
        <begin position="67"/>
        <end position="91"/>
    </location>
</feature>
<sequence length="390" mass="41729">MSDARYSFTVPAWPVLRWLTDPGRRIAPRIAQKLLGEIFASPRAAIAGVLNGLILNVTALCMHLGKVFAMFVVIDVALAALRIAVVRRAVAAAARNQPTPTELYLLTAMSWCALEGAMAFAAMRTGSLALQLLAATTVMGLVGPICARNYAAPRYAMTLVALCCVPFVAGGALSGNHWLLILVLQTPVFFFGVATIIRRFQGMAVATLQAEQESYDRARHDGLTGLLNRSGLMEALGSRYAANATPFVLFYLDLDGFKPINDSFGHAAGDRILRAVADRMRSSLRPDDIVSRLGGDEFVIVAPDMTPAQGEAYAGRVIRSVTDEPYMLEGSGRVRIGISVGFACSPEDGAAGDDLHRKADAALYEAKAAGRGIQRRFIEAPVASREVAAS</sequence>
<keyword evidence="6" id="KW-1185">Reference proteome</keyword>
<dbReference type="CDD" id="cd01949">
    <property type="entry name" value="GGDEF"/>
    <property type="match status" value="1"/>
</dbReference>
<feature type="transmembrane region" description="Helical" evidence="3">
    <location>
        <begin position="103"/>
        <end position="122"/>
    </location>
</feature>
<organism evidence="5 6">
    <name type="scientific">Lichenicoccus roseus</name>
    <dbReference type="NCBI Taxonomy" id="2683649"/>
    <lineage>
        <taxon>Bacteria</taxon>
        <taxon>Pseudomonadati</taxon>
        <taxon>Pseudomonadota</taxon>
        <taxon>Alphaproteobacteria</taxon>
        <taxon>Acetobacterales</taxon>
        <taxon>Acetobacteraceae</taxon>
        <taxon>Lichenicoccus</taxon>
    </lineage>
</organism>
<evidence type="ECO:0000256" key="2">
    <source>
        <dbReference type="ARBA" id="ARBA00034247"/>
    </source>
</evidence>
<keyword evidence="3" id="KW-0472">Membrane</keyword>
<dbReference type="PROSITE" id="PS50887">
    <property type="entry name" value="GGDEF"/>
    <property type="match status" value="1"/>
</dbReference>
<feature type="transmembrane region" description="Helical" evidence="3">
    <location>
        <begin position="154"/>
        <end position="172"/>
    </location>
</feature>
<dbReference type="InterPro" id="IPR050469">
    <property type="entry name" value="Diguanylate_Cyclase"/>
</dbReference>
<proteinExistence type="predicted"/>
<evidence type="ECO:0000256" key="1">
    <source>
        <dbReference type="ARBA" id="ARBA00012528"/>
    </source>
</evidence>
<name>A0A5R9JAL1_9PROT</name>
<dbReference type="Gene3D" id="3.30.70.270">
    <property type="match status" value="1"/>
</dbReference>
<dbReference type="RefSeq" id="WP_138326102.1">
    <property type="nucleotide sequence ID" value="NZ_VCDI01000003.1"/>
</dbReference>
<dbReference type="Proteomes" id="UP000305654">
    <property type="component" value="Unassembled WGS sequence"/>
</dbReference>
<feature type="transmembrane region" description="Helical" evidence="3">
    <location>
        <begin position="34"/>
        <end position="55"/>
    </location>
</feature>
<dbReference type="SUPFAM" id="SSF55073">
    <property type="entry name" value="Nucleotide cyclase"/>
    <property type="match status" value="1"/>
</dbReference>
<dbReference type="OrthoDB" id="9793210at2"/>
<dbReference type="InterPro" id="IPR043128">
    <property type="entry name" value="Rev_trsase/Diguanyl_cyclase"/>
</dbReference>
<evidence type="ECO:0000256" key="3">
    <source>
        <dbReference type="SAM" id="Phobius"/>
    </source>
</evidence>
<dbReference type="InterPro" id="IPR029787">
    <property type="entry name" value="Nucleotide_cyclase"/>
</dbReference>
<gene>
    <name evidence="5" type="ORF">FE263_11415</name>
</gene>
<dbReference type="AlphaFoldDB" id="A0A5R9JAL1"/>
<dbReference type="InterPro" id="IPR000160">
    <property type="entry name" value="GGDEF_dom"/>
</dbReference>
<protein>
    <recommendedName>
        <fullName evidence="1">diguanylate cyclase</fullName>
        <ecNumber evidence="1">2.7.7.65</ecNumber>
    </recommendedName>
</protein>
<dbReference type="EC" id="2.7.7.65" evidence="1"/>
<evidence type="ECO:0000259" key="4">
    <source>
        <dbReference type="PROSITE" id="PS50887"/>
    </source>
</evidence>
<comment type="caution">
    <text evidence="5">The sequence shown here is derived from an EMBL/GenBank/DDBJ whole genome shotgun (WGS) entry which is preliminary data.</text>
</comment>
<dbReference type="NCBIfam" id="TIGR00254">
    <property type="entry name" value="GGDEF"/>
    <property type="match status" value="1"/>
</dbReference>
<evidence type="ECO:0000313" key="6">
    <source>
        <dbReference type="Proteomes" id="UP000305654"/>
    </source>
</evidence>
<feature type="transmembrane region" description="Helical" evidence="3">
    <location>
        <begin position="128"/>
        <end position="147"/>
    </location>
</feature>
<reference evidence="5 6" key="1">
    <citation type="submission" date="2019-05" db="EMBL/GenBank/DDBJ databases">
        <authorList>
            <person name="Pankratov T."/>
            <person name="Grouzdev D."/>
        </authorList>
    </citation>
    <scope>NUCLEOTIDE SEQUENCE [LARGE SCALE GENOMIC DNA]</scope>
    <source>
        <strain evidence="5 6">KEBCLARHB70R</strain>
    </source>
</reference>
<dbReference type="EMBL" id="VCDI01000003">
    <property type="protein sequence ID" value="TLU72641.1"/>
    <property type="molecule type" value="Genomic_DNA"/>
</dbReference>
<accession>A0A5R9JAL1</accession>